<sequence>MRLLRGVRFSTSGLLRVAATGMGDRGPSSAADAPAARRHRRKGPGVNRPAQPVHMRRIAGFGSAHGGLHA</sequence>
<feature type="region of interest" description="Disordered" evidence="1">
    <location>
        <begin position="19"/>
        <end position="54"/>
    </location>
</feature>
<keyword evidence="3" id="KW-1185">Reference proteome</keyword>
<gene>
    <name evidence="2" type="ORF">Sviol_02570</name>
</gene>
<evidence type="ECO:0000256" key="1">
    <source>
        <dbReference type="SAM" id="MobiDB-lite"/>
    </source>
</evidence>
<name>A0ABQ3QEY7_9ACTN</name>
<protein>
    <submittedName>
        <fullName evidence="2">Uncharacterized protein</fullName>
    </submittedName>
</protein>
<dbReference type="Proteomes" id="UP001050808">
    <property type="component" value="Unassembled WGS sequence"/>
</dbReference>
<proteinExistence type="predicted"/>
<accession>A0ABQ3QEY7</accession>
<organism evidence="2 3">
    <name type="scientific">Streptomyces violascens</name>
    <dbReference type="NCBI Taxonomy" id="67381"/>
    <lineage>
        <taxon>Bacteria</taxon>
        <taxon>Bacillati</taxon>
        <taxon>Actinomycetota</taxon>
        <taxon>Actinomycetes</taxon>
        <taxon>Kitasatosporales</taxon>
        <taxon>Streptomycetaceae</taxon>
        <taxon>Streptomyces</taxon>
    </lineage>
</organism>
<dbReference type="EMBL" id="BNDY01000002">
    <property type="protein sequence ID" value="GHI35849.1"/>
    <property type="molecule type" value="Genomic_DNA"/>
</dbReference>
<comment type="caution">
    <text evidence="2">The sequence shown here is derived from an EMBL/GenBank/DDBJ whole genome shotgun (WGS) entry which is preliminary data.</text>
</comment>
<evidence type="ECO:0000313" key="3">
    <source>
        <dbReference type="Proteomes" id="UP001050808"/>
    </source>
</evidence>
<reference evidence="2" key="1">
    <citation type="submission" date="2024-05" db="EMBL/GenBank/DDBJ databases">
        <title>Whole genome shotgun sequence of Streptomyces violascens NBRC 12920.</title>
        <authorList>
            <person name="Komaki H."/>
            <person name="Tamura T."/>
        </authorList>
    </citation>
    <scope>NUCLEOTIDE SEQUENCE</scope>
    <source>
        <strain evidence="2">NBRC 12920</strain>
    </source>
</reference>
<feature type="compositionally biased region" description="Low complexity" evidence="1">
    <location>
        <begin position="25"/>
        <end position="34"/>
    </location>
</feature>
<evidence type="ECO:0000313" key="2">
    <source>
        <dbReference type="EMBL" id="GHI35849.1"/>
    </source>
</evidence>